<accession>A0AAV9B6K1</accession>
<proteinExistence type="predicted"/>
<dbReference type="GO" id="GO:0005576">
    <property type="term" value="C:extracellular region"/>
    <property type="evidence" value="ECO:0007669"/>
    <property type="project" value="UniProtKB-SubCell"/>
</dbReference>
<dbReference type="InterPro" id="IPR006946">
    <property type="entry name" value="DGR2-like_dom"/>
</dbReference>
<keyword evidence="5" id="KW-0325">Glycoprotein</keyword>
<protein>
    <recommendedName>
        <fullName evidence="6">DUF642 domain-containing protein</fullName>
    </recommendedName>
</protein>
<evidence type="ECO:0000313" key="8">
    <source>
        <dbReference type="Proteomes" id="UP001179952"/>
    </source>
</evidence>
<dbReference type="Pfam" id="PF04862">
    <property type="entry name" value="DUF642"/>
    <property type="match status" value="1"/>
</dbReference>
<dbReference type="PANTHER" id="PTHR31265:SF28">
    <property type="entry name" value="EMB|CAB87702.1"/>
    <property type="match status" value="1"/>
</dbReference>
<evidence type="ECO:0000256" key="2">
    <source>
        <dbReference type="ARBA" id="ARBA00004613"/>
    </source>
</evidence>
<reference evidence="7" key="1">
    <citation type="journal article" date="2023" name="Nat. Commun.">
        <title>Diploid and tetraploid genomes of Acorus and the evolution of monocots.</title>
        <authorList>
            <person name="Ma L."/>
            <person name="Liu K.W."/>
            <person name="Li Z."/>
            <person name="Hsiao Y.Y."/>
            <person name="Qi Y."/>
            <person name="Fu T."/>
            <person name="Tang G.D."/>
            <person name="Zhang D."/>
            <person name="Sun W.H."/>
            <person name="Liu D.K."/>
            <person name="Li Y."/>
            <person name="Chen G.Z."/>
            <person name="Liu X.D."/>
            <person name="Liao X.Y."/>
            <person name="Jiang Y.T."/>
            <person name="Yu X."/>
            <person name="Hao Y."/>
            <person name="Huang J."/>
            <person name="Zhao X.W."/>
            <person name="Ke S."/>
            <person name="Chen Y.Y."/>
            <person name="Wu W.L."/>
            <person name="Hsu J.L."/>
            <person name="Lin Y.F."/>
            <person name="Huang M.D."/>
            <person name="Li C.Y."/>
            <person name="Huang L."/>
            <person name="Wang Z.W."/>
            <person name="Zhao X."/>
            <person name="Zhong W.Y."/>
            <person name="Peng D.H."/>
            <person name="Ahmad S."/>
            <person name="Lan S."/>
            <person name="Zhang J.S."/>
            <person name="Tsai W.C."/>
            <person name="Van de Peer Y."/>
            <person name="Liu Z.J."/>
        </authorList>
    </citation>
    <scope>NUCLEOTIDE SEQUENCE</scope>
    <source>
        <strain evidence="7">SCP</strain>
    </source>
</reference>
<gene>
    <name evidence="7" type="ORF">QJS04_geneDACA012633</name>
</gene>
<feature type="domain" description="DUF642" evidence="6">
    <location>
        <begin position="2"/>
        <end position="112"/>
    </location>
</feature>
<keyword evidence="8" id="KW-1185">Reference proteome</keyword>
<comment type="subcellular location">
    <subcellularLocation>
        <location evidence="1">Cell envelope</location>
    </subcellularLocation>
    <subcellularLocation>
        <location evidence="2">Secreted</location>
    </subcellularLocation>
</comment>
<organism evidence="7 8">
    <name type="scientific">Acorus gramineus</name>
    <name type="common">Dwarf sweet flag</name>
    <dbReference type="NCBI Taxonomy" id="55184"/>
    <lineage>
        <taxon>Eukaryota</taxon>
        <taxon>Viridiplantae</taxon>
        <taxon>Streptophyta</taxon>
        <taxon>Embryophyta</taxon>
        <taxon>Tracheophyta</taxon>
        <taxon>Spermatophyta</taxon>
        <taxon>Magnoliopsida</taxon>
        <taxon>Liliopsida</taxon>
        <taxon>Acoraceae</taxon>
        <taxon>Acorus</taxon>
    </lineage>
</organism>
<sequence length="143" mass="15296">MVPKGNAAVELVSGPYSGIAIELGLKTSPMYKLSFAMGDANDNCVGEFVVGVQAGLIVQNFTLQSNGTGHAQNFSMSFNPDPDQETRIEFMSHRQSQTRDLSFCGPVIDNVVLIASDGSISGEARYVFMSMVCLIVVVLNILG</sequence>
<reference evidence="7" key="2">
    <citation type="submission" date="2023-06" db="EMBL/GenBank/DDBJ databases">
        <authorList>
            <person name="Ma L."/>
            <person name="Liu K.-W."/>
            <person name="Li Z."/>
            <person name="Hsiao Y.-Y."/>
            <person name="Qi Y."/>
            <person name="Fu T."/>
            <person name="Tang G."/>
            <person name="Zhang D."/>
            <person name="Sun W.-H."/>
            <person name="Liu D.-K."/>
            <person name="Li Y."/>
            <person name="Chen G.-Z."/>
            <person name="Liu X.-D."/>
            <person name="Liao X.-Y."/>
            <person name="Jiang Y.-T."/>
            <person name="Yu X."/>
            <person name="Hao Y."/>
            <person name="Huang J."/>
            <person name="Zhao X.-W."/>
            <person name="Ke S."/>
            <person name="Chen Y.-Y."/>
            <person name="Wu W.-L."/>
            <person name="Hsu J.-L."/>
            <person name="Lin Y.-F."/>
            <person name="Huang M.-D."/>
            <person name="Li C.-Y."/>
            <person name="Huang L."/>
            <person name="Wang Z.-W."/>
            <person name="Zhao X."/>
            <person name="Zhong W.-Y."/>
            <person name="Peng D.-H."/>
            <person name="Ahmad S."/>
            <person name="Lan S."/>
            <person name="Zhang J.-S."/>
            <person name="Tsai W.-C."/>
            <person name="Van De Peer Y."/>
            <person name="Liu Z.-J."/>
        </authorList>
    </citation>
    <scope>NUCLEOTIDE SEQUENCE</scope>
    <source>
        <strain evidence="7">SCP</strain>
        <tissue evidence="7">Leaves</tissue>
    </source>
</reference>
<evidence type="ECO:0000256" key="1">
    <source>
        <dbReference type="ARBA" id="ARBA00004196"/>
    </source>
</evidence>
<evidence type="ECO:0000256" key="4">
    <source>
        <dbReference type="ARBA" id="ARBA00022729"/>
    </source>
</evidence>
<comment type="caution">
    <text evidence="7">The sequence shown here is derived from an EMBL/GenBank/DDBJ whole genome shotgun (WGS) entry which is preliminary data.</text>
</comment>
<evidence type="ECO:0000259" key="6">
    <source>
        <dbReference type="Pfam" id="PF04862"/>
    </source>
</evidence>
<dbReference type="AlphaFoldDB" id="A0AAV9B6K1"/>
<keyword evidence="4" id="KW-0732">Signal</keyword>
<evidence type="ECO:0000256" key="5">
    <source>
        <dbReference type="ARBA" id="ARBA00023180"/>
    </source>
</evidence>
<evidence type="ECO:0000313" key="7">
    <source>
        <dbReference type="EMBL" id="KAK1271714.1"/>
    </source>
</evidence>
<dbReference type="PANTHER" id="PTHR31265">
    <property type="entry name" value="OS02G0527500 PROTEIN-RELATED"/>
    <property type="match status" value="1"/>
</dbReference>
<dbReference type="Proteomes" id="UP001179952">
    <property type="component" value="Unassembled WGS sequence"/>
</dbReference>
<evidence type="ECO:0000256" key="3">
    <source>
        <dbReference type="ARBA" id="ARBA00022525"/>
    </source>
</evidence>
<dbReference type="EMBL" id="JAUJYN010000005">
    <property type="protein sequence ID" value="KAK1271714.1"/>
    <property type="molecule type" value="Genomic_DNA"/>
</dbReference>
<name>A0AAV9B6K1_ACOGR</name>
<dbReference type="InterPro" id="IPR052437">
    <property type="entry name" value="Pectin_Meth_Modulator"/>
</dbReference>
<keyword evidence="3" id="KW-0964">Secreted</keyword>